<sequence length="335" mass="37040">QGNSALKVDRAFVNRNNIPGNPIWFSIVRRPTTDGGTAHTRMGADTRMATPTAYMDWPFDGISMGYAYRWANENMGTGRVRICYGRGFEAGLQAENGPNLNDTDFVGISWDVMKKDDRFAYIQSFLAMDVFNYPAFTDNDANVAMAASMGPRNNVGDIVHTSAQYQDKVGNLTYHATAGWSLAQPDESSMGMFWDPMVGAGTEDENGYSAIIGVRYDMDDMGLKLGAEYNWGSEYWIAMTPGHDDLYKSKLATRGSVVELYGIYDIPSGAAISKYGSAFIRVGYQHYEYDYSGSADWNMKPYDLNNATDVATLAGMGMDPVESADQIYVTFEATF</sequence>
<accession>A0A8J6N7I7</accession>
<feature type="non-terminal residue" evidence="1">
    <location>
        <position position="1"/>
    </location>
</feature>
<evidence type="ECO:0000313" key="1">
    <source>
        <dbReference type="EMBL" id="MBC8208168.1"/>
    </source>
</evidence>
<proteinExistence type="predicted"/>
<organism evidence="1 2">
    <name type="scientific">Candidatus Desulfatifera sulfidica</name>
    <dbReference type="NCBI Taxonomy" id="2841691"/>
    <lineage>
        <taxon>Bacteria</taxon>
        <taxon>Pseudomonadati</taxon>
        <taxon>Thermodesulfobacteriota</taxon>
        <taxon>Desulfobulbia</taxon>
        <taxon>Desulfobulbales</taxon>
        <taxon>Desulfobulbaceae</taxon>
        <taxon>Candidatus Desulfatifera</taxon>
    </lineage>
</organism>
<reference evidence="1 2" key="1">
    <citation type="submission" date="2020-08" db="EMBL/GenBank/DDBJ databases">
        <title>Bridging the membrane lipid divide: bacteria of the FCB group superphylum have the potential to synthesize archaeal ether lipids.</title>
        <authorList>
            <person name="Villanueva L."/>
            <person name="Von Meijenfeldt F.A.B."/>
            <person name="Westbye A.B."/>
            <person name="Yadav S."/>
            <person name="Hopmans E.C."/>
            <person name="Dutilh B.E."/>
            <person name="Sinninghe Damste J.S."/>
        </authorList>
    </citation>
    <scope>NUCLEOTIDE SEQUENCE [LARGE SCALE GENOMIC DNA]</scope>
    <source>
        <strain evidence="1">NIOZ-UU81</strain>
    </source>
</reference>
<dbReference type="AlphaFoldDB" id="A0A8J6N7I7"/>
<dbReference type="Proteomes" id="UP000599024">
    <property type="component" value="Unassembled WGS sequence"/>
</dbReference>
<evidence type="ECO:0000313" key="2">
    <source>
        <dbReference type="Proteomes" id="UP000599024"/>
    </source>
</evidence>
<dbReference type="EMBL" id="JACNLK010000030">
    <property type="protein sequence ID" value="MBC8208168.1"/>
    <property type="molecule type" value="Genomic_DNA"/>
</dbReference>
<gene>
    <name evidence="1" type="ORF">H8E79_03240</name>
</gene>
<comment type="caution">
    <text evidence="1">The sequence shown here is derived from an EMBL/GenBank/DDBJ whole genome shotgun (WGS) entry which is preliminary data.</text>
</comment>
<protein>
    <submittedName>
        <fullName evidence="1">DUF3373 family protein</fullName>
    </submittedName>
</protein>
<name>A0A8J6N7I7_9BACT</name>
<dbReference type="Pfam" id="PF11853">
    <property type="entry name" value="DUF3373"/>
    <property type="match status" value="1"/>
</dbReference>
<dbReference type="InterPro" id="IPR021803">
    <property type="entry name" value="DUF3373"/>
</dbReference>